<dbReference type="SUPFAM" id="SSF53448">
    <property type="entry name" value="Nucleotide-diphospho-sugar transferases"/>
    <property type="match status" value="1"/>
</dbReference>
<keyword evidence="5" id="KW-1185">Reference proteome</keyword>
<accession>A0ABQ0B1C1</accession>
<comment type="caution">
    <text evidence="4">The sequence shown here is derived from an EMBL/GenBank/DDBJ whole genome shotgun (WGS) entry which is preliminary data.</text>
</comment>
<keyword evidence="2" id="KW-0808">Transferase</keyword>
<dbReference type="RefSeq" id="WP_390470747.1">
    <property type="nucleotide sequence ID" value="NZ_BAABXL010000001.1"/>
</dbReference>
<dbReference type="InterPro" id="IPR029044">
    <property type="entry name" value="Nucleotide-diphossugar_trans"/>
</dbReference>
<evidence type="ECO:0000256" key="2">
    <source>
        <dbReference type="ARBA" id="ARBA00022679"/>
    </source>
</evidence>
<dbReference type="InterPro" id="IPR001173">
    <property type="entry name" value="Glyco_trans_2-like"/>
</dbReference>
<sequence length="346" mass="39659">MIPKISIVVPMYGVEKYLKTCVDSLLDQTLQDIEIILVDDGSPDRCGEIADEYASKHNNIKVVHQKNAGLGPARNSGIKVSTGDYIGFVDSDDWVQKTMFEKLYNVAKANDADIVVSGHCDWTGGTIVRTKRHPLAGKTIHDKLGIETIRKNLYGHALNDADVEAFPMSVWIAIYRRTMIEYNGLVFQNILSEDIIFNLAAYKCAEVMTFTDGVEYCYRKEDQASITQSFSEAKLKKYEDFLSTLMQSAIEEEDDNCILRVKRKAIDCCRLYVSQVASANISFKKKKHYMDTFAKSELIRSYWKDYPIESLPFQQRLFQEAILSRNYGLALFLNWIRQIIKKYVRK</sequence>
<evidence type="ECO:0000256" key="1">
    <source>
        <dbReference type="ARBA" id="ARBA00022676"/>
    </source>
</evidence>
<dbReference type="Gene3D" id="3.90.550.10">
    <property type="entry name" value="Spore Coat Polysaccharide Biosynthesis Protein SpsA, Chain A"/>
    <property type="match status" value="1"/>
</dbReference>
<keyword evidence="1" id="KW-0328">Glycosyltransferase</keyword>
<dbReference type="PANTHER" id="PTHR22916:SF51">
    <property type="entry name" value="GLYCOSYLTRANSFERASE EPSH-RELATED"/>
    <property type="match status" value="1"/>
</dbReference>
<feature type="domain" description="Glycosyltransferase 2-like" evidence="3">
    <location>
        <begin position="6"/>
        <end position="131"/>
    </location>
</feature>
<evidence type="ECO:0000259" key="3">
    <source>
        <dbReference type="Pfam" id="PF00535"/>
    </source>
</evidence>
<dbReference type="Proteomes" id="UP001600894">
    <property type="component" value="Unassembled WGS sequence"/>
</dbReference>
<name>A0ABQ0B1C1_9FIRM</name>
<gene>
    <name evidence="4" type="ORF">F130042H8_31350</name>
</gene>
<proteinExistence type="predicted"/>
<organism evidence="4 5">
    <name type="scientific">Enterocloster alcoholdehydrogenati</name>
    <dbReference type="NCBI Taxonomy" id="2547410"/>
    <lineage>
        <taxon>Bacteria</taxon>
        <taxon>Bacillati</taxon>
        <taxon>Bacillota</taxon>
        <taxon>Clostridia</taxon>
        <taxon>Lachnospirales</taxon>
        <taxon>Lachnospiraceae</taxon>
        <taxon>Enterocloster</taxon>
    </lineage>
</organism>
<dbReference type="CDD" id="cd00761">
    <property type="entry name" value="Glyco_tranf_GTA_type"/>
    <property type="match status" value="1"/>
</dbReference>
<evidence type="ECO:0000313" key="4">
    <source>
        <dbReference type="EMBL" id="GAA6270075.1"/>
    </source>
</evidence>
<reference evidence="4 5" key="1">
    <citation type="submission" date="2024-04" db="EMBL/GenBank/DDBJ databases">
        <title>Defined microbial consortia suppress multidrug-resistant proinflammatory Enterobacteriaceae via ecological control.</title>
        <authorList>
            <person name="Furuichi M."/>
            <person name="Kawaguchi T."/>
            <person name="Pust M."/>
            <person name="Yasuma K."/>
            <person name="Plichta D."/>
            <person name="Hasegawa N."/>
            <person name="Ohya T."/>
            <person name="Bhattarai S."/>
            <person name="Sasajima S."/>
            <person name="Aoto Y."/>
            <person name="Tuganbaev T."/>
            <person name="Yaginuma M."/>
            <person name="Ueda M."/>
            <person name="Okahashi N."/>
            <person name="Amafuji K."/>
            <person name="Kiridooshi Y."/>
            <person name="Sugita K."/>
            <person name="Strazar M."/>
            <person name="Skelly A."/>
            <person name="Suda W."/>
            <person name="Hattori M."/>
            <person name="Nakamoto N."/>
            <person name="Caballero S."/>
            <person name="Norman J."/>
            <person name="Olle B."/>
            <person name="Tanoue T."/>
            <person name="Arita M."/>
            <person name="Bucci V."/>
            <person name="Atarashi K."/>
            <person name="Xavier R."/>
            <person name="Honda K."/>
        </authorList>
    </citation>
    <scope>NUCLEOTIDE SEQUENCE [LARGE SCALE GENOMIC DNA]</scope>
    <source>
        <strain evidence="5">f13</strain>
    </source>
</reference>
<dbReference type="EMBL" id="BAABXL010000001">
    <property type="protein sequence ID" value="GAA6270075.1"/>
    <property type="molecule type" value="Genomic_DNA"/>
</dbReference>
<dbReference type="PANTHER" id="PTHR22916">
    <property type="entry name" value="GLYCOSYLTRANSFERASE"/>
    <property type="match status" value="1"/>
</dbReference>
<protein>
    <recommendedName>
        <fullName evidence="3">Glycosyltransferase 2-like domain-containing protein</fullName>
    </recommendedName>
</protein>
<dbReference type="Pfam" id="PF00535">
    <property type="entry name" value="Glycos_transf_2"/>
    <property type="match status" value="1"/>
</dbReference>
<evidence type="ECO:0000313" key="5">
    <source>
        <dbReference type="Proteomes" id="UP001600894"/>
    </source>
</evidence>